<proteinExistence type="predicted"/>
<dbReference type="EMBL" id="JAAWVT010000004">
    <property type="protein sequence ID" value="NKG21167.1"/>
    <property type="molecule type" value="Genomic_DNA"/>
</dbReference>
<protein>
    <submittedName>
        <fullName evidence="1">Uncharacterized protein</fullName>
    </submittedName>
</protein>
<organism evidence="1 2">
    <name type="scientific">Paeniglutamicibacter terrestris</name>
    <dbReference type="NCBI Taxonomy" id="2723403"/>
    <lineage>
        <taxon>Bacteria</taxon>
        <taxon>Bacillati</taxon>
        <taxon>Actinomycetota</taxon>
        <taxon>Actinomycetes</taxon>
        <taxon>Micrococcales</taxon>
        <taxon>Micrococcaceae</taxon>
        <taxon>Paeniglutamicibacter</taxon>
    </lineage>
</organism>
<evidence type="ECO:0000313" key="2">
    <source>
        <dbReference type="Proteomes" id="UP000746595"/>
    </source>
</evidence>
<name>A0ABX1G6X7_9MICC</name>
<dbReference type="RefSeq" id="WP_168151985.1">
    <property type="nucleotide sequence ID" value="NZ_JAAWVT010000004.1"/>
</dbReference>
<dbReference type="Proteomes" id="UP000746595">
    <property type="component" value="Unassembled WGS sequence"/>
</dbReference>
<comment type="caution">
    <text evidence="1">The sequence shown here is derived from an EMBL/GenBank/DDBJ whole genome shotgun (WGS) entry which is preliminary data.</text>
</comment>
<keyword evidence="2" id="KW-1185">Reference proteome</keyword>
<sequence>MNTMTPQKCASESEATAVVPPGTAERFSGYALMGMAFETGYYLAYRRFPASSIGPGYHAVWLRRPDGHWSIYSDVPPEFNCARYFGAAFGAKIAAPVTSTFIGAFDLTITVPGILAWKIRLESSMATAGLGAMARKMPAAMWSSDKMLGAMGLMMGPMLGSGKMALAGLVPNGQSFRAHPRRVWMVESAQATINGHDAGIPQALPIQEHLADFWLPQRGVFVADLDIEFPSTASTVVAGARSGDGF</sequence>
<reference evidence="1 2" key="1">
    <citation type="submission" date="2020-04" db="EMBL/GenBank/DDBJ databases">
        <title>Paeniglutamicibacter sp. ANT13_2, a novel actinomycete isolated from sediment in Antarctica.</title>
        <authorList>
            <person name="Sakdapetsiri C."/>
            <person name="Pinyakong O."/>
        </authorList>
    </citation>
    <scope>NUCLEOTIDE SEQUENCE [LARGE SCALE GENOMIC DNA]</scope>
    <source>
        <strain evidence="1 2">ANT13_2</strain>
    </source>
</reference>
<gene>
    <name evidence="1" type="ORF">HED64_10680</name>
</gene>
<accession>A0ABX1G6X7</accession>
<evidence type="ECO:0000313" key="1">
    <source>
        <dbReference type="EMBL" id="NKG21167.1"/>
    </source>
</evidence>